<reference evidence="2 3" key="1">
    <citation type="journal article" date="2020" name="IScience">
        <title>Genome Sequencing of the Endangered Kingdonia uniflora (Circaeasteraceae, Ranunculales) Reveals Potential Mechanisms of Evolutionary Specialization.</title>
        <authorList>
            <person name="Sun Y."/>
            <person name="Deng T."/>
            <person name="Zhang A."/>
            <person name="Moore M.J."/>
            <person name="Landis J.B."/>
            <person name="Lin N."/>
            <person name="Zhang H."/>
            <person name="Zhang X."/>
            <person name="Huang J."/>
            <person name="Zhang X."/>
            <person name="Sun H."/>
            <person name="Wang H."/>
        </authorList>
    </citation>
    <scope>NUCLEOTIDE SEQUENCE [LARGE SCALE GENOMIC DNA]</scope>
    <source>
        <strain evidence="2">TB1705</strain>
        <tissue evidence="2">Leaf</tissue>
    </source>
</reference>
<dbReference type="PANTHER" id="PTHR31197">
    <property type="entry name" value="OS01G0612600 PROTEIN"/>
    <property type="match status" value="1"/>
</dbReference>
<dbReference type="EMBL" id="JACGCM010001615">
    <property type="protein sequence ID" value="KAF6152686.1"/>
    <property type="molecule type" value="Genomic_DNA"/>
</dbReference>
<evidence type="ECO:0000256" key="1">
    <source>
        <dbReference type="SAM" id="MobiDB-lite"/>
    </source>
</evidence>
<dbReference type="InterPro" id="IPR013083">
    <property type="entry name" value="Znf_RING/FYVE/PHD"/>
</dbReference>
<sequence length="354" mass="39634">MPKDKRDRSASSDRSRASPYHCSSSYSIHSLAENPLEDVKEWEEARCPVCMEHPHNAVLLLCSSREKGCRPYMCDTSYRHSNCLDQFRKSTTAETSSSPTEAPSTPLLSSETSTEIDLLEQTTMEDDVQPMTTATPITMTVPCEIEVQSKLLCPLCRGQVDGWVVVDQARRFMNTKARSCACETCEYNGTYTDLRKHARTEHPLVRPTVADPERQNAWRRLERERDLGDVLSTMRSVFREERAHADGIFASSDEGSEDGHLLTVFILYRVFRPGTSNSSSGSGGGWSGFSRFRALSGTSASRSRSQRRSVRLWGETYDPDTPTTTSAARDEDNHDSSDGAPGPHQPHNNERSRL</sequence>
<evidence type="ECO:0000313" key="2">
    <source>
        <dbReference type="EMBL" id="KAF6152686.1"/>
    </source>
</evidence>
<feature type="region of interest" description="Disordered" evidence="1">
    <location>
        <begin position="297"/>
        <end position="354"/>
    </location>
</feature>
<dbReference type="Pfam" id="PF07800">
    <property type="entry name" value="DUF1644"/>
    <property type="match status" value="1"/>
</dbReference>
<dbReference type="Gene3D" id="3.30.40.10">
    <property type="entry name" value="Zinc/RING finger domain, C3HC4 (zinc finger)"/>
    <property type="match status" value="1"/>
</dbReference>
<dbReference type="PANTHER" id="PTHR31197:SF5">
    <property type="entry name" value="OS01G0612600 PROTEIN"/>
    <property type="match status" value="1"/>
</dbReference>
<comment type="caution">
    <text evidence="2">The sequence shown here is derived from an EMBL/GenBank/DDBJ whole genome shotgun (WGS) entry which is preliminary data.</text>
</comment>
<dbReference type="AlphaFoldDB" id="A0A7J7MCR1"/>
<accession>A0A7J7MCR1</accession>
<gene>
    <name evidence="2" type="ORF">GIB67_021346</name>
</gene>
<protein>
    <submittedName>
        <fullName evidence="2">Uncharacterized protein</fullName>
    </submittedName>
</protein>
<feature type="compositionally biased region" description="Basic and acidic residues" evidence="1">
    <location>
        <begin position="1"/>
        <end position="16"/>
    </location>
</feature>
<name>A0A7J7MCR1_9MAGN</name>
<evidence type="ECO:0000313" key="3">
    <source>
        <dbReference type="Proteomes" id="UP000541444"/>
    </source>
</evidence>
<dbReference type="OrthoDB" id="1921166at2759"/>
<proteinExistence type="predicted"/>
<keyword evidence="3" id="KW-1185">Reference proteome</keyword>
<feature type="compositionally biased region" description="Basic and acidic residues" evidence="1">
    <location>
        <begin position="328"/>
        <end position="337"/>
    </location>
</feature>
<dbReference type="Proteomes" id="UP000541444">
    <property type="component" value="Unassembled WGS sequence"/>
</dbReference>
<feature type="region of interest" description="Disordered" evidence="1">
    <location>
        <begin position="1"/>
        <end position="21"/>
    </location>
</feature>
<organism evidence="2 3">
    <name type="scientific">Kingdonia uniflora</name>
    <dbReference type="NCBI Taxonomy" id="39325"/>
    <lineage>
        <taxon>Eukaryota</taxon>
        <taxon>Viridiplantae</taxon>
        <taxon>Streptophyta</taxon>
        <taxon>Embryophyta</taxon>
        <taxon>Tracheophyta</taxon>
        <taxon>Spermatophyta</taxon>
        <taxon>Magnoliopsida</taxon>
        <taxon>Ranunculales</taxon>
        <taxon>Circaeasteraceae</taxon>
        <taxon>Kingdonia</taxon>
    </lineage>
</organism>
<dbReference type="InterPro" id="IPR012866">
    <property type="entry name" value="DUF1644"/>
</dbReference>
<feature type="region of interest" description="Disordered" evidence="1">
    <location>
        <begin position="91"/>
        <end position="112"/>
    </location>
</feature>